<proteinExistence type="predicted"/>
<evidence type="ECO:0000313" key="2">
    <source>
        <dbReference type="Proteomes" id="UP001062846"/>
    </source>
</evidence>
<organism evidence="1 2">
    <name type="scientific">Rhododendron molle</name>
    <name type="common">Chinese azalea</name>
    <name type="synonym">Azalea mollis</name>
    <dbReference type="NCBI Taxonomy" id="49168"/>
    <lineage>
        <taxon>Eukaryota</taxon>
        <taxon>Viridiplantae</taxon>
        <taxon>Streptophyta</taxon>
        <taxon>Embryophyta</taxon>
        <taxon>Tracheophyta</taxon>
        <taxon>Spermatophyta</taxon>
        <taxon>Magnoliopsida</taxon>
        <taxon>eudicotyledons</taxon>
        <taxon>Gunneridae</taxon>
        <taxon>Pentapetalae</taxon>
        <taxon>asterids</taxon>
        <taxon>Ericales</taxon>
        <taxon>Ericaceae</taxon>
        <taxon>Ericoideae</taxon>
        <taxon>Rhodoreae</taxon>
        <taxon>Rhododendron</taxon>
    </lineage>
</organism>
<reference evidence="1" key="1">
    <citation type="submission" date="2022-02" db="EMBL/GenBank/DDBJ databases">
        <title>Plant Genome Project.</title>
        <authorList>
            <person name="Zhang R.-G."/>
        </authorList>
    </citation>
    <scope>NUCLEOTIDE SEQUENCE</scope>
    <source>
        <strain evidence="1">AT1</strain>
    </source>
</reference>
<comment type="caution">
    <text evidence="1">The sequence shown here is derived from an EMBL/GenBank/DDBJ whole genome shotgun (WGS) entry which is preliminary data.</text>
</comment>
<keyword evidence="2" id="KW-1185">Reference proteome</keyword>
<evidence type="ECO:0000313" key="1">
    <source>
        <dbReference type="EMBL" id="KAI8526183.1"/>
    </source>
</evidence>
<protein>
    <submittedName>
        <fullName evidence="1">Uncharacterized protein</fullName>
    </submittedName>
</protein>
<dbReference type="Proteomes" id="UP001062846">
    <property type="component" value="Chromosome 13"/>
</dbReference>
<dbReference type="EMBL" id="CM046400">
    <property type="protein sequence ID" value="KAI8526183.1"/>
    <property type="molecule type" value="Genomic_DNA"/>
</dbReference>
<sequence>MIGIGAQNLLKSSLHGLAILTVCRLWKRLVGYKDQGWVAFKIHKKLKSIKFALKNWAIEDFGDLQNKLDRIELEMHDLALTCRNQKKKEVGGTKRKKLKTVMWKLSRTIERMWWQKSRVKWYLQGDKNTKLPI</sequence>
<gene>
    <name evidence="1" type="ORF">RHMOL_Rhmol13G0289100</name>
</gene>
<name>A0ACC0LDG7_RHOML</name>
<accession>A0ACC0LDG7</accession>